<evidence type="ECO:0000313" key="3">
    <source>
        <dbReference type="Proteomes" id="UP000630936"/>
    </source>
</evidence>
<feature type="transmembrane region" description="Helical" evidence="1">
    <location>
        <begin position="35"/>
        <end position="53"/>
    </location>
</feature>
<evidence type="ECO:0000256" key="1">
    <source>
        <dbReference type="SAM" id="Phobius"/>
    </source>
</evidence>
<dbReference type="EMBL" id="BMWG01000019">
    <property type="protein sequence ID" value="GGZ49917.1"/>
    <property type="molecule type" value="Genomic_DNA"/>
</dbReference>
<evidence type="ECO:0000313" key="2">
    <source>
        <dbReference type="EMBL" id="GGZ49917.1"/>
    </source>
</evidence>
<keyword evidence="1" id="KW-1133">Transmembrane helix</keyword>
<dbReference type="Proteomes" id="UP000630936">
    <property type="component" value="Unassembled WGS sequence"/>
</dbReference>
<keyword evidence="3" id="KW-1185">Reference proteome</keyword>
<accession>A0A918QJF7</accession>
<reference evidence="2" key="2">
    <citation type="submission" date="2020-09" db="EMBL/GenBank/DDBJ databases">
        <authorList>
            <person name="Sun Q."/>
            <person name="Ohkuma M."/>
        </authorList>
    </citation>
    <scope>NUCLEOTIDE SEQUENCE</scope>
    <source>
        <strain evidence="2">JCM 4988</strain>
    </source>
</reference>
<comment type="caution">
    <text evidence="2">The sequence shown here is derived from an EMBL/GenBank/DDBJ whole genome shotgun (WGS) entry which is preliminary data.</text>
</comment>
<dbReference type="AlphaFoldDB" id="A0A918QJF7"/>
<keyword evidence="1" id="KW-0812">Transmembrane</keyword>
<gene>
    <name evidence="2" type="ORF">GCM10010387_50270</name>
</gene>
<protein>
    <submittedName>
        <fullName evidence="2">Uncharacterized protein</fullName>
    </submittedName>
</protein>
<organism evidence="2 3">
    <name type="scientific">Streptomyces inusitatus</name>
    <dbReference type="NCBI Taxonomy" id="68221"/>
    <lineage>
        <taxon>Bacteria</taxon>
        <taxon>Bacillati</taxon>
        <taxon>Actinomycetota</taxon>
        <taxon>Actinomycetes</taxon>
        <taxon>Kitasatosporales</taxon>
        <taxon>Streptomycetaceae</taxon>
        <taxon>Streptomyces</taxon>
    </lineage>
</organism>
<sequence length="69" mass="7192">MNASLWYDGIPTRAIAWLLIVTVLAATTLRSDQSGLVRGLATAAALIVIAGSVQQIIQGARASAEGQRD</sequence>
<dbReference type="RefSeq" id="WP_190125476.1">
    <property type="nucleotide sequence ID" value="NZ_BMWG01000019.1"/>
</dbReference>
<reference evidence="2" key="1">
    <citation type="journal article" date="2014" name="Int. J. Syst. Evol. Microbiol.">
        <title>Complete genome sequence of Corynebacterium casei LMG S-19264T (=DSM 44701T), isolated from a smear-ripened cheese.</title>
        <authorList>
            <consortium name="US DOE Joint Genome Institute (JGI-PGF)"/>
            <person name="Walter F."/>
            <person name="Albersmeier A."/>
            <person name="Kalinowski J."/>
            <person name="Ruckert C."/>
        </authorList>
    </citation>
    <scope>NUCLEOTIDE SEQUENCE</scope>
    <source>
        <strain evidence="2">JCM 4988</strain>
    </source>
</reference>
<keyword evidence="1" id="KW-0472">Membrane</keyword>
<proteinExistence type="predicted"/>
<name>A0A918QJF7_9ACTN</name>